<evidence type="ECO:0000313" key="2">
    <source>
        <dbReference type="Proteomes" id="UP000036367"/>
    </source>
</evidence>
<dbReference type="PATRIC" id="fig|595434.4.peg.5044"/>
<comment type="caution">
    <text evidence="1">The sequence shown here is derived from an EMBL/GenBank/DDBJ whole genome shotgun (WGS) entry which is preliminary data.</text>
</comment>
<dbReference type="AlphaFoldDB" id="A0A0J1B670"/>
<dbReference type="EMBL" id="LECT01000044">
    <property type="protein sequence ID" value="KLU02242.1"/>
    <property type="molecule type" value="Genomic_DNA"/>
</dbReference>
<protein>
    <submittedName>
        <fullName evidence="1">Uncharacterized protein</fullName>
    </submittedName>
</protein>
<name>A0A0J1B670_RHOIS</name>
<sequence>MDGHKLPLEQRVFWVGHFDYDELPIVTVPDPEDEFFGPRRLATNAQIDSKMDFVVDSDTQVLFSSSLKNHLTKFLSPEVHFVELGRGW</sequence>
<organism evidence="1 2">
    <name type="scientific">Rhodopirellula islandica</name>
    <dbReference type="NCBI Taxonomy" id="595434"/>
    <lineage>
        <taxon>Bacteria</taxon>
        <taxon>Pseudomonadati</taxon>
        <taxon>Planctomycetota</taxon>
        <taxon>Planctomycetia</taxon>
        <taxon>Pirellulales</taxon>
        <taxon>Pirellulaceae</taxon>
        <taxon>Rhodopirellula</taxon>
    </lineage>
</organism>
<reference evidence="1" key="1">
    <citation type="submission" date="2015-05" db="EMBL/GenBank/DDBJ databases">
        <title>Permanent draft genome of Rhodopirellula islandicus K833.</title>
        <authorList>
            <person name="Kizina J."/>
            <person name="Richter M."/>
            <person name="Glockner F.O."/>
            <person name="Harder J."/>
        </authorList>
    </citation>
    <scope>NUCLEOTIDE SEQUENCE [LARGE SCALE GENOMIC DNA]</scope>
    <source>
        <strain evidence="1">K833</strain>
    </source>
</reference>
<proteinExistence type="predicted"/>
<accession>A0A0J1B670</accession>
<evidence type="ECO:0000313" key="1">
    <source>
        <dbReference type="EMBL" id="KLU02242.1"/>
    </source>
</evidence>
<gene>
    <name evidence="1" type="ORF">RISK_005308</name>
</gene>
<keyword evidence="2" id="KW-1185">Reference proteome</keyword>
<dbReference type="Proteomes" id="UP000036367">
    <property type="component" value="Unassembled WGS sequence"/>
</dbReference>